<keyword evidence="6 10" id="KW-0210">Decarboxylase</keyword>
<dbReference type="InterPro" id="IPR011060">
    <property type="entry name" value="RibuloseP-bd_barrel"/>
</dbReference>
<dbReference type="eggNOG" id="COG0134">
    <property type="taxonomic scope" value="Bacteria"/>
</dbReference>
<dbReference type="InterPro" id="IPR013798">
    <property type="entry name" value="Indole-3-glycerol_P_synth_dom"/>
</dbReference>
<dbReference type="InterPro" id="IPR045186">
    <property type="entry name" value="Indole-3-glycerol_P_synth"/>
</dbReference>
<evidence type="ECO:0000256" key="1">
    <source>
        <dbReference type="ARBA" id="ARBA00001633"/>
    </source>
</evidence>
<evidence type="ECO:0000256" key="6">
    <source>
        <dbReference type="ARBA" id="ARBA00022793"/>
    </source>
</evidence>
<organism evidence="12 13">
    <name type="scientific">Hyphomonas atlantica</name>
    <dbReference type="NCBI Taxonomy" id="1280948"/>
    <lineage>
        <taxon>Bacteria</taxon>
        <taxon>Pseudomonadati</taxon>
        <taxon>Pseudomonadota</taxon>
        <taxon>Alphaproteobacteria</taxon>
        <taxon>Hyphomonadales</taxon>
        <taxon>Hyphomonadaceae</taxon>
        <taxon>Hyphomonas</taxon>
    </lineage>
</organism>
<keyword evidence="8 10" id="KW-0057">Aromatic amino acid biosynthesis</keyword>
<dbReference type="NCBIfam" id="NF001377">
    <property type="entry name" value="PRK00278.2-4"/>
    <property type="match status" value="1"/>
</dbReference>
<dbReference type="SUPFAM" id="SSF51366">
    <property type="entry name" value="Ribulose-phoshate binding barrel"/>
    <property type="match status" value="1"/>
</dbReference>
<evidence type="ECO:0000256" key="3">
    <source>
        <dbReference type="ARBA" id="ARBA00012362"/>
    </source>
</evidence>
<dbReference type="PANTHER" id="PTHR22854">
    <property type="entry name" value="TRYPTOPHAN BIOSYNTHESIS PROTEIN"/>
    <property type="match status" value="1"/>
</dbReference>
<gene>
    <name evidence="10" type="primary">trpC</name>
    <name evidence="12" type="ORF">HY36_07500</name>
</gene>
<reference evidence="12 13" key="1">
    <citation type="journal article" date="2014" name="Antonie Van Leeuwenhoek">
        <title>Hyphomonas beringensis sp. nov. and Hyphomonas chukchiensis sp. nov., isolated from surface seawater of the Bering Sea and Chukchi Sea.</title>
        <authorList>
            <person name="Li C."/>
            <person name="Lai Q."/>
            <person name="Li G."/>
            <person name="Dong C."/>
            <person name="Wang J."/>
            <person name="Liao Y."/>
            <person name="Shao Z."/>
        </authorList>
    </citation>
    <scope>NUCLEOTIDE SEQUENCE [LARGE SCALE GENOMIC DNA]</scope>
    <source>
        <strain evidence="12 13">22II1-22F38</strain>
    </source>
</reference>
<comment type="catalytic activity">
    <reaction evidence="1 10">
        <text>1-(2-carboxyphenylamino)-1-deoxy-D-ribulose 5-phosphate + H(+) = (1S,2R)-1-C-(indol-3-yl)glycerol 3-phosphate + CO2 + H2O</text>
        <dbReference type="Rhea" id="RHEA:23476"/>
        <dbReference type="ChEBI" id="CHEBI:15377"/>
        <dbReference type="ChEBI" id="CHEBI:15378"/>
        <dbReference type="ChEBI" id="CHEBI:16526"/>
        <dbReference type="ChEBI" id="CHEBI:58613"/>
        <dbReference type="ChEBI" id="CHEBI:58866"/>
        <dbReference type="EC" id="4.1.1.48"/>
    </reaction>
</comment>
<evidence type="ECO:0000256" key="5">
    <source>
        <dbReference type="ARBA" id="ARBA00022605"/>
    </source>
</evidence>
<dbReference type="EC" id="4.1.1.48" evidence="3 10"/>
<dbReference type="PATRIC" id="fig|1280948.3.peg.2615"/>
<dbReference type="Proteomes" id="UP000024547">
    <property type="component" value="Unassembled WGS sequence"/>
</dbReference>
<dbReference type="RefSeq" id="WP_035553570.1">
    <property type="nucleotide sequence ID" value="NZ_AWFH01000045.1"/>
</dbReference>
<dbReference type="GO" id="GO:0004640">
    <property type="term" value="F:phosphoribosylanthranilate isomerase activity"/>
    <property type="evidence" value="ECO:0007669"/>
    <property type="project" value="TreeGrafter"/>
</dbReference>
<comment type="caution">
    <text evidence="12">The sequence shown here is derived from an EMBL/GenBank/DDBJ whole genome shotgun (WGS) entry which is preliminary data.</text>
</comment>
<dbReference type="PANTHER" id="PTHR22854:SF2">
    <property type="entry name" value="INDOLE-3-GLYCEROL-PHOSPHATE SYNTHASE"/>
    <property type="match status" value="1"/>
</dbReference>
<proteinExistence type="inferred from homology"/>
<evidence type="ECO:0000256" key="7">
    <source>
        <dbReference type="ARBA" id="ARBA00022822"/>
    </source>
</evidence>
<accession>A0A059DYW6</accession>
<evidence type="ECO:0000256" key="10">
    <source>
        <dbReference type="HAMAP-Rule" id="MF_00134"/>
    </source>
</evidence>
<evidence type="ECO:0000256" key="9">
    <source>
        <dbReference type="ARBA" id="ARBA00023239"/>
    </source>
</evidence>
<dbReference type="GO" id="GO:0000162">
    <property type="term" value="P:L-tryptophan biosynthetic process"/>
    <property type="evidence" value="ECO:0007669"/>
    <property type="project" value="UniProtKB-UniRule"/>
</dbReference>
<evidence type="ECO:0000256" key="4">
    <source>
        <dbReference type="ARBA" id="ARBA00018080"/>
    </source>
</evidence>
<comment type="pathway">
    <text evidence="2 10">Amino-acid biosynthesis; L-tryptophan biosynthesis; L-tryptophan from chorismate: step 4/5.</text>
</comment>
<feature type="domain" description="Indole-3-glycerol phosphate synthase" evidence="11">
    <location>
        <begin position="5"/>
        <end position="250"/>
    </location>
</feature>
<evidence type="ECO:0000256" key="8">
    <source>
        <dbReference type="ARBA" id="ARBA00023141"/>
    </source>
</evidence>
<keyword evidence="5 10" id="KW-0028">Amino-acid biosynthesis</keyword>
<dbReference type="Gene3D" id="3.20.20.70">
    <property type="entry name" value="Aldolase class I"/>
    <property type="match status" value="1"/>
</dbReference>
<dbReference type="CDD" id="cd00331">
    <property type="entry name" value="IGPS"/>
    <property type="match status" value="1"/>
</dbReference>
<evidence type="ECO:0000259" key="11">
    <source>
        <dbReference type="Pfam" id="PF00218"/>
    </source>
</evidence>
<dbReference type="InterPro" id="IPR001468">
    <property type="entry name" value="Indole-3-GlycerolPSynthase_CS"/>
</dbReference>
<dbReference type="OrthoDB" id="9804217at2"/>
<name>A0A059DYW6_9PROT</name>
<dbReference type="PROSITE" id="PS00614">
    <property type="entry name" value="IGPS"/>
    <property type="match status" value="1"/>
</dbReference>
<evidence type="ECO:0000313" key="13">
    <source>
        <dbReference type="Proteomes" id="UP000024547"/>
    </source>
</evidence>
<dbReference type="STRING" id="1280948.HY36_07500"/>
<comment type="similarity">
    <text evidence="10">Belongs to the TrpC family.</text>
</comment>
<evidence type="ECO:0000313" key="12">
    <source>
        <dbReference type="EMBL" id="KCZ59116.1"/>
    </source>
</evidence>
<dbReference type="Pfam" id="PF00218">
    <property type="entry name" value="IGPS"/>
    <property type="match status" value="1"/>
</dbReference>
<evidence type="ECO:0000256" key="2">
    <source>
        <dbReference type="ARBA" id="ARBA00004696"/>
    </source>
</evidence>
<dbReference type="EMBL" id="AWFH01000045">
    <property type="protein sequence ID" value="KCZ59116.1"/>
    <property type="molecule type" value="Genomic_DNA"/>
</dbReference>
<dbReference type="AlphaFoldDB" id="A0A059DYW6"/>
<dbReference type="HAMAP" id="MF_00134_B">
    <property type="entry name" value="IGPS_B"/>
    <property type="match status" value="1"/>
</dbReference>
<keyword evidence="13" id="KW-1185">Reference proteome</keyword>
<sequence>MSTALDRIIAYKVDEVAAAKRETPLAALEARLPDASAPRGFAQSMALIAGINENALICELKRKSPSAGDILPGADPVEIAREYEAGGAACLSVLTDGPSFGGSLEDFAAIRSAVALPMLRKDFMIDPYQVIESRVYGADCILVIMACLSDDQASELTSTALELGMDVLLETHNEDELERALRLPSPLIGINNRDLKRMVTDLATTERLAPLVPEDKVLISESGVSSAQSIERLRETGARRFLIGESLMKMGINRQKSVTEMRVAGTN</sequence>
<dbReference type="GO" id="GO:0004425">
    <property type="term" value="F:indole-3-glycerol-phosphate synthase activity"/>
    <property type="evidence" value="ECO:0007669"/>
    <property type="project" value="UniProtKB-UniRule"/>
</dbReference>
<keyword evidence="9 10" id="KW-0456">Lyase</keyword>
<dbReference type="InterPro" id="IPR013785">
    <property type="entry name" value="Aldolase_TIM"/>
</dbReference>
<protein>
    <recommendedName>
        <fullName evidence="4 10">Indole-3-glycerol phosphate synthase</fullName>
        <shortName evidence="10">IGPS</shortName>
        <ecNumber evidence="3 10">4.1.1.48</ecNumber>
    </recommendedName>
</protein>
<dbReference type="UniPathway" id="UPA00035">
    <property type="reaction ID" value="UER00043"/>
</dbReference>
<keyword evidence="7 10" id="KW-0822">Tryptophan biosynthesis</keyword>
<dbReference type="GeneID" id="92500822"/>
<dbReference type="FunFam" id="3.20.20.70:FF:000024">
    <property type="entry name" value="Indole-3-glycerol phosphate synthase"/>
    <property type="match status" value="1"/>
</dbReference>